<gene>
    <name evidence="2" type="ORF">FZC78_16985</name>
</gene>
<dbReference type="Proteomes" id="UP000322267">
    <property type="component" value="Unassembled WGS sequence"/>
</dbReference>
<evidence type="ECO:0000259" key="1">
    <source>
        <dbReference type="Pfam" id="PF03551"/>
    </source>
</evidence>
<dbReference type="RefSeq" id="WP_148941303.1">
    <property type="nucleotide sequence ID" value="NZ_JBNILZ010000004.1"/>
</dbReference>
<accession>A0A5D4NNB2</accession>
<organism evidence="2 3">
    <name type="scientific">Rossellomorea vietnamensis</name>
    <dbReference type="NCBI Taxonomy" id="218284"/>
    <lineage>
        <taxon>Bacteria</taxon>
        <taxon>Bacillati</taxon>
        <taxon>Bacillota</taxon>
        <taxon>Bacilli</taxon>
        <taxon>Bacillales</taxon>
        <taxon>Bacillaceae</taxon>
        <taxon>Rossellomorea</taxon>
    </lineage>
</organism>
<protein>
    <submittedName>
        <fullName evidence="2">PadR family transcriptional regulator</fullName>
    </submittedName>
</protein>
<evidence type="ECO:0000313" key="3">
    <source>
        <dbReference type="Proteomes" id="UP000322267"/>
    </source>
</evidence>
<dbReference type="SUPFAM" id="SSF46785">
    <property type="entry name" value="Winged helix' DNA-binding domain"/>
    <property type="match status" value="1"/>
</dbReference>
<dbReference type="InterPro" id="IPR036388">
    <property type="entry name" value="WH-like_DNA-bd_sf"/>
</dbReference>
<sequence>MNKELMKGSIDILLLSLISQKDMYGYEMVKRLKESSDDLYNMSEGTLYPALKRLEKQEWVTSYWNETDKGTRRKYYHITDKGQKELVLKLKDWQAVHRLIDKTLGGTE</sequence>
<dbReference type="Pfam" id="PF03551">
    <property type="entry name" value="PadR"/>
    <property type="match status" value="1"/>
</dbReference>
<dbReference type="InterPro" id="IPR005149">
    <property type="entry name" value="Tscrpt_reg_PadR_N"/>
</dbReference>
<dbReference type="PANTHER" id="PTHR33169:SF25">
    <property type="entry name" value="DNA-BINDING PROTEIN YIZB-RELATED"/>
    <property type="match status" value="1"/>
</dbReference>
<dbReference type="AlphaFoldDB" id="A0A5D4NNB2"/>
<dbReference type="Gene3D" id="1.10.10.10">
    <property type="entry name" value="Winged helix-like DNA-binding domain superfamily/Winged helix DNA-binding domain"/>
    <property type="match status" value="1"/>
</dbReference>
<comment type="caution">
    <text evidence="2">The sequence shown here is derived from an EMBL/GenBank/DDBJ whole genome shotgun (WGS) entry which is preliminary data.</text>
</comment>
<dbReference type="InterPro" id="IPR052509">
    <property type="entry name" value="Metal_resp_DNA-bind_regulator"/>
</dbReference>
<reference evidence="2 3" key="1">
    <citation type="submission" date="2019-08" db="EMBL/GenBank/DDBJ databases">
        <title>Bacillus genomes from the desert of Cuatro Cienegas, Coahuila.</title>
        <authorList>
            <person name="Olmedo-Alvarez G."/>
        </authorList>
    </citation>
    <scope>NUCLEOTIDE SEQUENCE [LARGE SCALE GENOMIC DNA]</scope>
    <source>
        <strain evidence="2 3">CH34_1T</strain>
    </source>
</reference>
<evidence type="ECO:0000313" key="2">
    <source>
        <dbReference type="EMBL" id="TYS14988.1"/>
    </source>
</evidence>
<dbReference type="InterPro" id="IPR036390">
    <property type="entry name" value="WH_DNA-bd_sf"/>
</dbReference>
<dbReference type="EMBL" id="VTEI01000010">
    <property type="protein sequence ID" value="TYS14988.1"/>
    <property type="molecule type" value="Genomic_DNA"/>
</dbReference>
<feature type="domain" description="Transcription regulator PadR N-terminal" evidence="1">
    <location>
        <begin position="14"/>
        <end position="86"/>
    </location>
</feature>
<name>A0A5D4NNB2_9BACI</name>
<proteinExistence type="predicted"/>
<dbReference type="PANTHER" id="PTHR33169">
    <property type="entry name" value="PADR-FAMILY TRANSCRIPTIONAL REGULATOR"/>
    <property type="match status" value="1"/>
</dbReference>
<dbReference type="OrthoDB" id="9808017at2"/>